<proteinExistence type="predicted"/>
<accession>A0A0F8YQD0</accession>
<dbReference type="EMBL" id="LAZR01055631">
    <property type="protein sequence ID" value="KKK75945.1"/>
    <property type="molecule type" value="Genomic_DNA"/>
</dbReference>
<gene>
    <name evidence="1" type="ORF">LCGC14_2868650</name>
</gene>
<sequence length="280" mass="30504">LYNCIEISAFDTPNVAEGRVVIPGMVTAEDIEERRLEYGEESPMYKASVLGVFPDNLDDALVTLRDALAAKDRDLTPSGDDGSDGGPILGGATLAVDVARYGEDSTVIYRRQGPVARKVWKTQGRSLMEVAGKVRELAEDDKAVQTVVIDDTGLGGGVTDRLKEVGLPKRVRLVPFIGGARARDPKRFFNAVAEAWWLMRGAFVSGAIDIEDDRALIGQITTRRYTLQSDRTIRLESKDDMKKRGGRSPDEGDALAMTFALRERVVGASLGATKKSDWGD</sequence>
<evidence type="ECO:0000313" key="1">
    <source>
        <dbReference type="EMBL" id="KKK75945.1"/>
    </source>
</evidence>
<dbReference type="Gene3D" id="3.30.420.240">
    <property type="match status" value="1"/>
</dbReference>
<reference evidence="1" key="1">
    <citation type="journal article" date="2015" name="Nature">
        <title>Complex archaea that bridge the gap between prokaryotes and eukaryotes.</title>
        <authorList>
            <person name="Spang A."/>
            <person name="Saw J.H."/>
            <person name="Jorgensen S.L."/>
            <person name="Zaremba-Niedzwiedzka K."/>
            <person name="Martijn J."/>
            <person name="Lind A.E."/>
            <person name="van Eijk R."/>
            <person name="Schleper C."/>
            <person name="Guy L."/>
            <person name="Ettema T.J."/>
        </authorList>
    </citation>
    <scope>NUCLEOTIDE SEQUENCE</scope>
</reference>
<organism evidence="1">
    <name type="scientific">marine sediment metagenome</name>
    <dbReference type="NCBI Taxonomy" id="412755"/>
    <lineage>
        <taxon>unclassified sequences</taxon>
        <taxon>metagenomes</taxon>
        <taxon>ecological metagenomes</taxon>
    </lineage>
</organism>
<dbReference type="AlphaFoldDB" id="A0A0F8YQD0"/>
<comment type="caution">
    <text evidence="1">The sequence shown here is derived from an EMBL/GenBank/DDBJ whole genome shotgun (WGS) entry which is preliminary data.</text>
</comment>
<evidence type="ECO:0008006" key="2">
    <source>
        <dbReference type="Google" id="ProtNLM"/>
    </source>
</evidence>
<feature type="non-terminal residue" evidence="1">
    <location>
        <position position="1"/>
    </location>
</feature>
<protein>
    <recommendedName>
        <fullName evidence="2">Terminase large subunit gp17-like C-terminal domain-containing protein</fullName>
    </recommendedName>
</protein>
<name>A0A0F8YQD0_9ZZZZ</name>